<dbReference type="Proteomes" id="UP000829685">
    <property type="component" value="Unassembled WGS sequence"/>
</dbReference>
<feature type="signal peptide" evidence="1">
    <location>
        <begin position="1"/>
        <end position="17"/>
    </location>
</feature>
<evidence type="ECO:0000256" key="1">
    <source>
        <dbReference type="SAM" id="SignalP"/>
    </source>
</evidence>
<accession>A0A9P9WXF2</accession>
<feature type="chain" id="PRO_5040514425" description="DUF7907 domain-containing protein" evidence="1">
    <location>
        <begin position="18"/>
        <end position="230"/>
    </location>
</feature>
<dbReference type="AlphaFoldDB" id="A0A9P9WXF2"/>
<name>A0A9P9WXF2_9PEZI</name>
<dbReference type="Pfam" id="PF25484">
    <property type="entry name" value="DUF7907"/>
    <property type="match status" value="1"/>
</dbReference>
<proteinExistence type="predicted"/>
<gene>
    <name evidence="3" type="ORF">JX265_001251</name>
</gene>
<sequence>MLLQSLSLTLVASLAAANPISRRSAPPYSEGQAFTLVANVTDTSKAIFDPPINGWSLSGTRVGANLYTATLHAGAGAVFFVNGTGQDVSSASTSLASPPVDFGTGNYMPGGLQFGPAASNDREAYLSLNLGQFGTVGAGITPGLRGAYADLFIRFDAGTFVVCNETAPTYGRPQYPVRFEAAAVPDNCVAISLLAQCAPLPELHGVDEFNLRPLGAKCYDDVAAIDWSQY</sequence>
<organism evidence="3 4">
    <name type="scientific">Neoarthrinium moseri</name>
    <dbReference type="NCBI Taxonomy" id="1658444"/>
    <lineage>
        <taxon>Eukaryota</taxon>
        <taxon>Fungi</taxon>
        <taxon>Dikarya</taxon>
        <taxon>Ascomycota</taxon>
        <taxon>Pezizomycotina</taxon>
        <taxon>Sordariomycetes</taxon>
        <taxon>Xylariomycetidae</taxon>
        <taxon>Amphisphaeriales</taxon>
        <taxon>Apiosporaceae</taxon>
        <taxon>Neoarthrinium</taxon>
    </lineage>
</organism>
<reference evidence="3" key="1">
    <citation type="submission" date="2021-03" db="EMBL/GenBank/DDBJ databases">
        <title>Revisited historic fungal species revealed as producer of novel bioactive compounds through whole genome sequencing and comparative genomics.</title>
        <authorList>
            <person name="Vignolle G.A."/>
            <person name="Hochenegger N."/>
            <person name="Mach R.L."/>
            <person name="Mach-Aigner A.R."/>
            <person name="Javad Rahimi M."/>
            <person name="Salim K.A."/>
            <person name="Chan C.M."/>
            <person name="Lim L.B.L."/>
            <person name="Cai F."/>
            <person name="Druzhinina I.S."/>
            <person name="U'Ren J.M."/>
            <person name="Derntl C."/>
        </authorList>
    </citation>
    <scope>NUCLEOTIDE SEQUENCE</scope>
    <source>
        <strain evidence="3">TUCIM 5799</strain>
    </source>
</reference>
<evidence type="ECO:0000313" key="4">
    <source>
        <dbReference type="Proteomes" id="UP000829685"/>
    </source>
</evidence>
<dbReference type="EMBL" id="JAFIMR010000002">
    <property type="protein sequence ID" value="KAI1881011.1"/>
    <property type="molecule type" value="Genomic_DNA"/>
</dbReference>
<feature type="domain" description="DUF7907" evidence="2">
    <location>
        <begin position="32"/>
        <end position="197"/>
    </location>
</feature>
<dbReference type="InterPro" id="IPR057229">
    <property type="entry name" value="DUF7907"/>
</dbReference>
<keyword evidence="1" id="KW-0732">Signal</keyword>
<protein>
    <recommendedName>
        <fullName evidence="2">DUF7907 domain-containing protein</fullName>
    </recommendedName>
</protein>
<keyword evidence="4" id="KW-1185">Reference proteome</keyword>
<evidence type="ECO:0000313" key="3">
    <source>
        <dbReference type="EMBL" id="KAI1881011.1"/>
    </source>
</evidence>
<evidence type="ECO:0000259" key="2">
    <source>
        <dbReference type="Pfam" id="PF25484"/>
    </source>
</evidence>
<comment type="caution">
    <text evidence="3">The sequence shown here is derived from an EMBL/GenBank/DDBJ whole genome shotgun (WGS) entry which is preliminary data.</text>
</comment>